<name>A0AAW8R2K6_9ALTE</name>
<evidence type="ECO:0000313" key="2">
    <source>
        <dbReference type="EMBL" id="MDT0582090.1"/>
    </source>
</evidence>
<dbReference type="EMBL" id="JAVRIE010000002">
    <property type="protein sequence ID" value="MDT0582090.1"/>
    <property type="molecule type" value="Genomic_DNA"/>
</dbReference>
<dbReference type="SUPFAM" id="SSF48452">
    <property type="entry name" value="TPR-like"/>
    <property type="match status" value="1"/>
</dbReference>
<feature type="signal peptide" evidence="1">
    <location>
        <begin position="1"/>
        <end position="31"/>
    </location>
</feature>
<dbReference type="Proteomes" id="UP001249020">
    <property type="component" value="Unassembled WGS sequence"/>
</dbReference>
<evidence type="ECO:0000256" key="1">
    <source>
        <dbReference type="SAM" id="SignalP"/>
    </source>
</evidence>
<dbReference type="Gene3D" id="1.25.40.10">
    <property type="entry name" value="Tetratricopeptide repeat domain"/>
    <property type="match status" value="1"/>
</dbReference>
<evidence type="ECO:0000313" key="3">
    <source>
        <dbReference type="Proteomes" id="UP001249020"/>
    </source>
</evidence>
<organism evidence="2 3">
    <name type="scientific">Brumicola blandensis</name>
    <dbReference type="NCBI Taxonomy" id="3075611"/>
    <lineage>
        <taxon>Bacteria</taxon>
        <taxon>Pseudomonadati</taxon>
        <taxon>Pseudomonadota</taxon>
        <taxon>Gammaproteobacteria</taxon>
        <taxon>Alteromonadales</taxon>
        <taxon>Alteromonadaceae</taxon>
        <taxon>Brumicola</taxon>
    </lineage>
</organism>
<proteinExistence type="predicted"/>
<feature type="chain" id="PRO_5043398567" evidence="1">
    <location>
        <begin position="32"/>
        <end position="399"/>
    </location>
</feature>
<reference evidence="2 3" key="1">
    <citation type="submission" date="2023-09" db="EMBL/GenBank/DDBJ databases">
        <authorList>
            <person name="Rey-Velasco X."/>
        </authorList>
    </citation>
    <scope>NUCLEOTIDE SEQUENCE [LARGE SCALE GENOMIC DNA]</scope>
    <source>
        <strain evidence="2 3">W409</strain>
    </source>
</reference>
<dbReference type="InterPro" id="IPR011990">
    <property type="entry name" value="TPR-like_helical_dom_sf"/>
</dbReference>
<dbReference type="AlphaFoldDB" id="A0AAW8R2K6"/>
<comment type="caution">
    <text evidence="2">The sequence shown here is derived from an EMBL/GenBank/DDBJ whole genome shotgun (WGS) entry which is preliminary data.</text>
</comment>
<dbReference type="RefSeq" id="WP_311360872.1">
    <property type="nucleotide sequence ID" value="NZ_JAVRIE010000002.1"/>
</dbReference>
<protein>
    <submittedName>
        <fullName evidence="2">Uncharacterized protein</fullName>
    </submittedName>
</protein>
<gene>
    <name evidence="2" type="ORF">RM544_06040</name>
</gene>
<accession>A0AAW8R2K6</accession>
<sequence>MMYFKNASLRLRSIGLALFFAVMSFSQNAYAESELASILEETPVELGERIASEFANALNSGDIERAKQYLDVNSLAKLVTEELDLTPAMKTGFMKGFLQSATPESLVNSFLNISPNEVTYYNFKRTIETEEFGARPLIRIDFEEGGHEFVLLFINENQLIEDFYFGSKANLTSRISANAARMFVGSKRSFLARMMSGDSLDNQVLENFQKMIAHHREGDPEKAYESLNKLPEELLKSRFVIDMGIVFAQQLNDTEYMKQLSNLNKYHGDNESTAFMLIDYHFMNNDLDSALRGADMAMAFWGANDAALLNLKSTIYSLQNKLDKAIEMSKLAIKSEPEFDGGYWNLATFYNLQGDFASLTDILQRINLVFDAGITSETIATVDEYQLYTESEEFKNAWE</sequence>
<keyword evidence="1" id="KW-0732">Signal</keyword>
<keyword evidence="3" id="KW-1185">Reference proteome</keyword>